<feature type="domain" description="TonB C-terminal" evidence="2">
    <location>
        <begin position="61"/>
        <end position="127"/>
    </location>
</feature>
<evidence type="ECO:0000259" key="2">
    <source>
        <dbReference type="Pfam" id="PF03544"/>
    </source>
</evidence>
<dbReference type="InterPro" id="IPR051045">
    <property type="entry name" value="TonB-dependent_transducer"/>
</dbReference>
<evidence type="ECO:0000313" key="4">
    <source>
        <dbReference type="Proteomes" id="UP000006054"/>
    </source>
</evidence>
<proteinExistence type="predicted"/>
<gene>
    <name evidence="3" type="ordered locus">Fleli_1840</name>
</gene>
<dbReference type="STRING" id="880071.Fleli_1840"/>
<dbReference type="GO" id="GO:0055085">
    <property type="term" value="P:transmembrane transport"/>
    <property type="evidence" value="ECO:0007669"/>
    <property type="project" value="InterPro"/>
</dbReference>
<dbReference type="SUPFAM" id="SSF74653">
    <property type="entry name" value="TolA/TonB C-terminal domain"/>
    <property type="match status" value="1"/>
</dbReference>
<dbReference type="GO" id="GO:0031992">
    <property type="term" value="F:energy transducer activity"/>
    <property type="evidence" value="ECO:0007669"/>
    <property type="project" value="TreeGrafter"/>
</dbReference>
<reference evidence="4" key="1">
    <citation type="submission" date="2012-06" db="EMBL/GenBank/DDBJ databases">
        <title>The complete genome of Flexibacter litoralis DSM 6794.</title>
        <authorList>
            <person name="Lucas S."/>
            <person name="Copeland A."/>
            <person name="Lapidus A."/>
            <person name="Glavina del Rio T."/>
            <person name="Dalin E."/>
            <person name="Tice H."/>
            <person name="Bruce D."/>
            <person name="Goodwin L."/>
            <person name="Pitluck S."/>
            <person name="Peters L."/>
            <person name="Ovchinnikova G."/>
            <person name="Lu M."/>
            <person name="Kyrpides N."/>
            <person name="Mavromatis K."/>
            <person name="Ivanova N."/>
            <person name="Brettin T."/>
            <person name="Detter J.C."/>
            <person name="Han C."/>
            <person name="Larimer F."/>
            <person name="Land M."/>
            <person name="Hauser L."/>
            <person name="Markowitz V."/>
            <person name="Cheng J.-F."/>
            <person name="Hugenholtz P."/>
            <person name="Woyke T."/>
            <person name="Wu D."/>
            <person name="Spring S."/>
            <person name="Lang E."/>
            <person name="Kopitz M."/>
            <person name="Brambilla E."/>
            <person name="Klenk H.-P."/>
            <person name="Eisen J.A."/>
        </authorList>
    </citation>
    <scope>NUCLEOTIDE SEQUENCE [LARGE SCALE GENOMIC DNA]</scope>
    <source>
        <strain evidence="4">ATCC 23117 / DSM 6794 / NBRC 15988 / NCIMB 1366 / Sio-4</strain>
    </source>
</reference>
<feature type="signal peptide" evidence="1">
    <location>
        <begin position="1"/>
        <end position="21"/>
    </location>
</feature>
<dbReference type="GO" id="GO:0098797">
    <property type="term" value="C:plasma membrane protein complex"/>
    <property type="evidence" value="ECO:0007669"/>
    <property type="project" value="TreeGrafter"/>
</dbReference>
<dbReference type="PANTHER" id="PTHR33446">
    <property type="entry name" value="PROTEIN TONB-RELATED"/>
    <property type="match status" value="1"/>
</dbReference>
<dbReference type="RefSeq" id="WP_014797690.1">
    <property type="nucleotide sequence ID" value="NC_018018.1"/>
</dbReference>
<evidence type="ECO:0000256" key="1">
    <source>
        <dbReference type="SAM" id="SignalP"/>
    </source>
</evidence>
<keyword evidence="4" id="KW-1185">Reference proteome</keyword>
<sequence length="295" mass="34739" precursor="true">MKRFILITLFLNLSCFLSVSAQTNYGDYYFHEIEEYTTFEGGMDNFYKIVSKNLRSVDDTVGRVFVQFVVDTTGKTSEFKVVKGLSENSDKEVLRLMKWMSENYSWKPRLVRGQKVKVRMTIPIVFKEENKIAQNSEKFKIIVTEDNIKEEVFDFKNLDTTQIFMAHHFLPPIKIDYIEIERDTNNQEYLIYNVVENPPLFEGTVDNFYKIVGKNLKLAKNQSETGTRVLIEFVIDTTGKMTDFKILKSNFSEKNNAGFLQTLDWINQNYTWQPAIHEEKKVFFRMNLPIIIRLE</sequence>
<organism evidence="3 4">
    <name type="scientific">Bernardetia litoralis (strain ATCC 23117 / DSM 6794 / NBRC 15988 / NCIMB 1366 / Fx l1 / Sio-4)</name>
    <name type="common">Flexibacter litoralis</name>
    <dbReference type="NCBI Taxonomy" id="880071"/>
    <lineage>
        <taxon>Bacteria</taxon>
        <taxon>Pseudomonadati</taxon>
        <taxon>Bacteroidota</taxon>
        <taxon>Cytophagia</taxon>
        <taxon>Cytophagales</taxon>
        <taxon>Bernardetiaceae</taxon>
        <taxon>Bernardetia</taxon>
    </lineage>
</organism>
<name>I4AJV3_BERLS</name>
<dbReference type="Proteomes" id="UP000006054">
    <property type="component" value="Chromosome"/>
</dbReference>
<dbReference type="HOGENOM" id="CLU_942506_0_0_10"/>
<accession>I4AJV3</accession>
<dbReference type="eggNOG" id="COG0810">
    <property type="taxonomic scope" value="Bacteria"/>
</dbReference>
<dbReference type="Pfam" id="PF03544">
    <property type="entry name" value="TonB_C"/>
    <property type="match status" value="1"/>
</dbReference>
<feature type="chain" id="PRO_5003685951" evidence="1">
    <location>
        <begin position="22"/>
        <end position="295"/>
    </location>
</feature>
<evidence type="ECO:0000313" key="3">
    <source>
        <dbReference type="EMBL" id="AFM04238.1"/>
    </source>
</evidence>
<dbReference type="PANTHER" id="PTHR33446:SF2">
    <property type="entry name" value="PROTEIN TONB"/>
    <property type="match status" value="1"/>
</dbReference>
<keyword evidence="1" id="KW-0732">Signal</keyword>
<protein>
    <submittedName>
        <fullName evidence="3">Gram-negative bacterial tonB protein</fullName>
    </submittedName>
</protein>
<dbReference type="OrthoDB" id="1039448at2"/>
<dbReference type="AlphaFoldDB" id="I4AJV3"/>
<dbReference type="EMBL" id="CP003345">
    <property type="protein sequence ID" value="AFM04238.1"/>
    <property type="molecule type" value="Genomic_DNA"/>
</dbReference>
<dbReference type="KEGG" id="fli:Fleli_1840"/>
<dbReference type="Gene3D" id="3.30.1150.10">
    <property type="match status" value="2"/>
</dbReference>
<dbReference type="InterPro" id="IPR037682">
    <property type="entry name" value="TonB_C"/>
</dbReference>